<dbReference type="InterPro" id="IPR038532">
    <property type="entry name" value="NDUFS4-like_sf"/>
</dbReference>
<gene>
    <name evidence="7" type="ORF">ANI02nite_30830</name>
</gene>
<proteinExistence type="predicted"/>
<dbReference type="RefSeq" id="WP_026398743.1">
    <property type="nucleotide sequence ID" value="NZ_AUBI01000017.1"/>
</dbReference>
<sequence>MTARIYRQPKSAGQSGQSQTHIWILEYGQSSPHRPGGLMGWTGSRDTRSQLRLKFANRDEALEYARLHAIAYELEEPAPARVRKPKVYADNFASGRVQNWTH</sequence>
<keyword evidence="4" id="KW-0809">Transit peptide</keyword>
<comment type="caution">
    <text evidence="7">The sequence shown here is derived from an EMBL/GenBank/DDBJ whole genome shotgun (WGS) entry which is preliminary data.</text>
</comment>
<dbReference type="GO" id="GO:0016020">
    <property type="term" value="C:membrane"/>
    <property type="evidence" value="ECO:0007669"/>
    <property type="project" value="UniProtKB-SubCell"/>
</dbReference>
<comment type="subcellular location">
    <subcellularLocation>
        <location evidence="1">Membrane</location>
    </subcellularLocation>
</comment>
<evidence type="ECO:0000313" key="7">
    <source>
        <dbReference type="EMBL" id="GEN61199.1"/>
    </source>
</evidence>
<organism evidence="7 8">
    <name type="scientific">Acetobacter nitrogenifigens DSM 23921 = NBRC 105050</name>
    <dbReference type="NCBI Taxonomy" id="1120919"/>
    <lineage>
        <taxon>Bacteria</taxon>
        <taxon>Pseudomonadati</taxon>
        <taxon>Pseudomonadota</taxon>
        <taxon>Alphaproteobacteria</taxon>
        <taxon>Acetobacterales</taxon>
        <taxon>Acetobacteraceae</taxon>
        <taxon>Acetobacter</taxon>
    </lineage>
</organism>
<evidence type="ECO:0000256" key="1">
    <source>
        <dbReference type="ARBA" id="ARBA00004370"/>
    </source>
</evidence>
<keyword evidence="6" id="KW-0472">Membrane</keyword>
<evidence type="ECO:0000256" key="4">
    <source>
        <dbReference type="ARBA" id="ARBA00022946"/>
    </source>
</evidence>
<evidence type="ECO:0000256" key="3">
    <source>
        <dbReference type="ARBA" id="ARBA00022660"/>
    </source>
</evidence>
<keyword evidence="5" id="KW-0249">Electron transport</keyword>
<keyword evidence="8" id="KW-1185">Reference proteome</keyword>
<dbReference type="STRING" id="1120919.GCA_000429165_03226"/>
<evidence type="ECO:0000256" key="2">
    <source>
        <dbReference type="ARBA" id="ARBA00022448"/>
    </source>
</evidence>
<dbReference type="InterPro" id="IPR006885">
    <property type="entry name" value="NADH_UbQ_FeS_4_mit-like"/>
</dbReference>
<keyword evidence="2" id="KW-0813">Transport</keyword>
<dbReference type="Gene3D" id="3.30.160.190">
    <property type="entry name" value="atu1810 like domain"/>
    <property type="match status" value="1"/>
</dbReference>
<keyword evidence="7" id="KW-0830">Ubiquinone</keyword>
<dbReference type="AlphaFoldDB" id="A0A511XE21"/>
<reference evidence="7 8" key="1">
    <citation type="submission" date="2019-07" db="EMBL/GenBank/DDBJ databases">
        <title>Whole genome shotgun sequence of Acetobacter nitrogenifigens NBRC 105050.</title>
        <authorList>
            <person name="Hosoyama A."/>
            <person name="Uohara A."/>
            <person name="Ohji S."/>
            <person name="Ichikawa N."/>
        </authorList>
    </citation>
    <scope>NUCLEOTIDE SEQUENCE [LARGE SCALE GENOMIC DNA]</scope>
    <source>
        <strain evidence="7 8">NBRC 105050</strain>
    </source>
</reference>
<evidence type="ECO:0000313" key="8">
    <source>
        <dbReference type="Proteomes" id="UP000321635"/>
    </source>
</evidence>
<name>A0A511XE21_9PROT</name>
<dbReference type="Proteomes" id="UP000321635">
    <property type="component" value="Unassembled WGS sequence"/>
</dbReference>
<protein>
    <submittedName>
        <fullName evidence="7">NADH-ubiquinone oxidoreductase</fullName>
    </submittedName>
</protein>
<evidence type="ECO:0000256" key="5">
    <source>
        <dbReference type="ARBA" id="ARBA00022982"/>
    </source>
</evidence>
<accession>A0A511XE21</accession>
<dbReference type="OrthoDB" id="9799572at2"/>
<keyword evidence="3" id="KW-0679">Respiratory chain</keyword>
<dbReference type="EMBL" id="BJYF01000029">
    <property type="protein sequence ID" value="GEN61199.1"/>
    <property type="molecule type" value="Genomic_DNA"/>
</dbReference>
<dbReference type="GO" id="GO:0022900">
    <property type="term" value="P:electron transport chain"/>
    <property type="evidence" value="ECO:0007669"/>
    <property type="project" value="InterPro"/>
</dbReference>
<evidence type="ECO:0000256" key="6">
    <source>
        <dbReference type="ARBA" id="ARBA00023136"/>
    </source>
</evidence>
<dbReference type="Pfam" id="PF04800">
    <property type="entry name" value="NDUS4"/>
    <property type="match status" value="1"/>
</dbReference>